<evidence type="ECO:0000313" key="1">
    <source>
        <dbReference type="EMBL" id="KAK3708532.1"/>
    </source>
</evidence>
<evidence type="ECO:0000313" key="2">
    <source>
        <dbReference type="Proteomes" id="UP001281147"/>
    </source>
</evidence>
<reference evidence="1" key="1">
    <citation type="submission" date="2023-07" db="EMBL/GenBank/DDBJ databases">
        <title>Black Yeasts Isolated from many extreme environments.</title>
        <authorList>
            <person name="Coleine C."/>
            <person name="Stajich J.E."/>
            <person name="Selbmann L."/>
        </authorList>
    </citation>
    <scope>NUCLEOTIDE SEQUENCE</scope>
    <source>
        <strain evidence="1">CCFEE 5714</strain>
    </source>
</reference>
<keyword evidence="2" id="KW-1185">Reference proteome</keyword>
<gene>
    <name evidence="1" type="ORF">LTR37_011427</name>
</gene>
<organism evidence="1 2">
    <name type="scientific">Vermiconidia calcicola</name>
    <dbReference type="NCBI Taxonomy" id="1690605"/>
    <lineage>
        <taxon>Eukaryota</taxon>
        <taxon>Fungi</taxon>
        <taxon>Dikarya</taxon>
        <taxon>Ascomycota</taxon>
        <taxon>Pezizomycotina</taxon>
        <taxon>Dothideomycetes</taxon>
        <taxon>Dothideomycetidae</taxon>
        <taxon>Mycosphaerellales</taxon>
        <taxon>Extremaceae</taxon>
        <taxon>Vermiconidia</taxon>
    </lineage>
</organism>
<protein>
    <submittedName>
        <fullName evidence="1">Uncharacterized protein</fullName>
    </submittedName>
</protein>
<dbReference type="EMBL" id="JAUTXU010000100">
    <property type="protein sequence ID" value="KAK3708532.1"/>
    <property type="molecule type" value="Genomic_DNA"/>
</dbReference>
<proteinExistence type="predicted"/>
<sequence length="115" mass="13362">MSAVCSPALARLAIERDERFWTYLFILSTIQLGILFSTQPMITKWARWPFVVACILWAADLAIDGYVWGCGRDIILLPKSLWVANRLLKAFGVPTACWAWWRRSEQVKLERMKEE</sequence>
<name>A0ACC3N231_9PEZI</name>
<accession>A0ACC3N231</accession>
<dbReference type="Proteomes" id="UP001281147">
    <property type="component" value="Unassembled WGS sequence"/>
</dbReference>
<comment type="caution">
    <text evidence="1">The sequence shown here is derived from an EMBL/GenBank/DDBJ whole genome shotgun (WGS) entry which is preliminary data.</text>
</comment>